<sequence>MSTEKVFDEMLIRDKEVKVGKHLCGSLMEDYIPMKATHGLNGTDDSIQDLPMLSVVETLTIDGLDNALLGFRLPIQVLFQLPKVIAPSPPIGTSNPNLNIMPKGFNGSDLMVIRVKENEEPLELDFGDCELKVIKIFSEIHEENASNFH</sequence>
<organism evidence="1 2">
    <name type="scientific">Hibiscus sabdariffa</name>
    <name type="common">roselle</name>
    <dbReference type="NCBI Taxonomy" id="183260"/>
    <lineage>
        <taxon>Eukaryota</taxon>
        <taxon>Viridiplantae</taxon>
        <taxon>Streptophyta</taxon>
        <taxon>Embryophyta</taxon>
        <taxon>Tracheophyta</taxon>
        <taxon>Spermatophyta</taxon>
        <taxon>Magnoliopsida</taxon>
        <taxon>eudicotyledons</taxon>
        <taxon>Gunneridae</taxon>
        <taxon>Pentapetalae</taxon>
        <taxon>rosids</taxon>
        <taxon>malvids</taxon>
        <taxon>Malvales</taxon>
        <taxon>Malvaceae</taxon>
        <taxon>Malvoideae</taxon>
        <taxon>Hibiscus</taxon>
    </lineage>
</organism>
<accession>A0ABR2PD93</accession>
<dbReference type="Proteomes" id="UP001396334">
    <property type="component" value="Unassembled WGS sequence"/>
</dbReference>
<reference evidence="1 2" key="1">
    <citation type="journal article" date="2024" name="G3 (Bethesda)">
        <title>Genome assembly of Hibiscus sabdariffa L. provides insights into metabolisms of medicinal natural products.</title>
        <authorList>
            <person name="Kim T."/>
        </authorList>
    </citation>
    <scope>NUCLEOTIDE SEQUENCE [LARGE SCALE GENOMIC DNA]</scope>
    <source>
        <strain evidence="1">TK-2024</strain>
        <tissue evidence="1">Old leaves</tissue>
    </source>
</reference>
<evidence type="ECO:0000313" key="1">
    <source>
        <dbReference type="EMBL" id="KAK8986238.1"/>
    </source>
</evidence>
<comment type="caution">
    <text evidence="1">The sequence shown here is derived from an EMBL/GenBank/DDBJ whole genome shotgun (WGS) entry which is preliminary data.</text>
</comment>
<proteinExistence type="predicted"/>
<gene>
    <name evidence="1" type="ORF">V6N11_013732</name>
</gene>
<dbReference type="EMBL" id="JBBPBN010000064">
    <property type="protein sequence ID" value="KAK8986238.1"/>
    <property type="molecule type" value="Genomic_DNA"/>
</dbReference>
<protein>
    <submittedName>
        <fullName evidence="1">Uncharacterized protein</fullName>
    </submittedName>
</protein>
<keyword evidence="2" id="KW-1185">Reference proteome</keyword>
<evidence type="ECO:0000313" key="2">
    <source>
        <dbReference type="Proteomes" id="UP001396334"/>
    </source>
</evidence>
<name>A0ABR2PD93_9ROSI</name>